<dbReference type="EMBL" id="ML977559">
    <property type="protein sequence ID" value="KAF2006468.1"/>
    <property type="molecule type" value="Genomic_DNA"/>
</dbReference>
<protein>
    <submittedName>
        <fullName evidence="1">Uncharacterized protein</fullName>
    </submittedName>
</protein>
<proteinExistence type="predicted"/>
<organism evidence="1 2">
    <name type="scientific">Amniculicola lignicola CBS 123094</name>
    <dbReference type="NCBI Taxonomy" id="1392246"/>
    <lineage>
        <taxon>Eukaryota</taxon>
        <taxon>Fungi</taxon>
        <taxon>Dikarya</taxon>
        <taxon>Ascomycota</taxon>
        <taxon>Pezizomycotina</taxon>
        <taxon>Dothideomycetes</taxon>
        <taxon>Pleosporomycetidae</taxon>
        <taxon>Pleosporales</taxon>
        <taxon>Amniculicolaceae</taxon>
        <taxon>Amniculicola</taxon>
    </lineage>
</organism>
<dbReference type="OrthoDB" id="1668230at2759"/>
<dbReference type="Proteomes" id="UP000799779">
    <property type="component" value="Unassembled WGS sequence"/>
</dbReference>
<accession>A0A6A5WZ64</accession>
<evidence type="ECO:0000313" key="2">
    <source>
        <dbReference type="Proteomes" id="UP000799779"/>
    </source>
</evidence>
<dbReference type="AlphaFoldDB" id="A0A6A5WZ64"/>
<sequence>SKIFALGSSLYKIETTHQLYYNKTDNKIKELFIAWVFPNTRALLLGEVISKCWMVKYKDVSKALKDI</sequence>
<reference evidence="1" key="1">
    <citation type="journal article" date="2020" name="Stud. Mycol.">
        <title>101 Dothideomycetes genomes: a test case for predicting lifestyles and emergence of pathogens.</title>
        <authorList>
            <person name="Haridas S."/>
            <person name="Albert R."/>
            <person name="Binder M."/>
            <person name="Bloem J."/>
            <person name="Labutti K."/>
            <person name="Salamov A."/>
            <person name="Andreopoulos B."/>
            <person name="Baker S."/>
            <person name="Barry K."/>
            <person name="Bills G."/>
            <person name="Bluhm B."/>
            <person name="Cannon C."/>
            <person name="Castanera R."/>
            <person name="Culley D."/>
            <person name="Daum C."/>
            <person name="Ezra D."/>
            <person name="Gonzalez J."/>
            <person name="Henrissat B."/>
            <person name="Kuo A."/>
            <person name="Liang C."/>
            <person name="Lipzen A."/>
            <person name="Lutzoni F."/>
            <person name="Magnuson J."/>
            <person name="Mondo S."/>
            <person name="Nolan M."/>
            <person name="Ohm R."/>
            <person name="Pangilinan J."/>
            <person name="Park H.-J."/>
            <person name="Ramirez L."/>
            <person name="Alfaro M."/>
            <person name="Sun H."/>
            <person name="Tritt A."/>
            <person name="Yoshinaga Y."/>
            <person name="Zwiers L.-H."/>
            <person name="Turgeon B."/>
            <person name="Goodwin S."/>
            <person name="Spatafora J."/>
            <person name="Crous P."/>
            <person name="Grigoriev I."/>
        </authorList>
    </citation>
    <scope>NUCLEOTIDE SEQUENCE</scope>
    <source>
        <strain evidence="1">CBS 123094</strain>
    </source>
</reference>
<feature type="non-terminal residue" evidence="1">
    <location>
        <position position="1"/>
    </location>
</feature>
<name>A0A6A5WZ64_9PLEO</name>
<evidence type="ECO:0000313" key="1">
    <source>
        <dbReference type="EMBL" id="KAF2006468.1"/>
    </source>
</evidence>
<keyword evidence="2" id="KW-1185">Reference proteome</keyword>
<gene>
    <name evidence="1" type="ORF">P154DRAFT_422197</name>
</gene>